<dbReference type="RefSeq" id="WP_230217370.1">
    <property type="nucleotide sequence ID" value="NZ_JAJKFT010000004.1"/>
</dbReference>
<dbReference type="AlphaFoldDB" id="A0A9X1MKJ9"/>
<name>A0A9X1MKJ9_9BACT</name>
<evidence type="ECO:0000313" key="2">
    <source>
        <dbReference type="Proteomes" id="UP001139103"/>
    </source>
</evidence>
<keyword evidence="2" id="KW-1185">Reference proteome</keyword>
<protein>
    <submittedName>
        <fullName evidence="1">Uncharacterized protein</fullName>
    </submittedName>
</protein>
<accession>A0A9X1MKJ9</accession>
<organism evidence="1 2">
    <name type="scientific">Blastopirellula sediminis</name>
    <dbReference type="NCBI Taxonomy" id="2894196"/>
    <lineage>
        <taxon>Bacteria</taxon>
        <taxon>Pseudomonadati</taxon>
        <taxon>Planctomycetota</taxon>
        <taxon>Planctomycetia</taxon>
        <taxon>Pirellulales</taxon>
        <taxon>Pirellulaceae</taxon>
        <taxon>Blastopirellula</taxon>
    </lineage>
</organism>
<reference evidence="1" key="1">
    <citation type="submission" date="2021-11" db="EMBL/GenBank/DDBJ databases">
        <title>Genome sequence.</title>
        <authorList>
            <person name="Sun Q."/>
        </authorList>
    </citation>
    <scope>NUCLEOTIDE SEQUENCE</scope>
    <source>
        <strain evidence="1">JC732</strain>
    </source>
</reference>
<sequence>MKANEGDVRIAEELLRKLDAAWAGLPIPTLPDYLKGDREFGPLFKHISGKAWSEVEITHGPLYREFWLQYLPTEERRYYFATFLHYSLVFFCDNWNKQYPDADQEFLGMIWMLKDSSDCMHTATQEQRDCIADILRFIVARVEHFGYEIETFPEVTTDLYEALSLWSGDKDSSQE</sequence>
<gene>
    <name evidence="1" type="ORF">LOC68_07630</name>
</gene>
<evidence type="ECO:0000313" key="1">
    <source>
        <dbReference type="EMBL" id="MCC9628261.1"/>
    </source>
</evidence>
<dbReference type="Proteomes" id="UP001139103">
    <property type="component" value="Unassembled WGS sequence"/>
</dbReference>
<dbReference type="EMBL" id="JAJKFT010000004">
    <property type="protein sequence ID" value="MCC9628261.1"/>
    <property type="molecule type" value="Genomic_DNA"/>
</dbReference>
<comment type="caution">
    <text evidence="1">The sequence shown here is derived from an EMBL/GenBank/DDBJ whole genome shotgun (WGS) entry which is preliminary data.</text>
</comment>
<proteinExistence type="predicted"/>